<feature type="compositionally biased region" description="Polar residues" evidence="1">
    <location>
        <begin position="354"/>
        <end position="364"/>
    </location>
</feature>
<dbReference type="Pfam" id="PF01501">
    <property type="entry name" value="Glyco_transf_8"/>
    <property type="match status" value="1"/>
</dbReference>
<dbReference type="EMBL" id="JAFCIX010000022">
    <property type="protein sequence ID" value="KAH6600995.1"/>
    <property type="molecule type" value="Genomic_DNA"/>
</dbReference>
<sequence>MTTSSAFAYVTLLTSESYLPGALVLGSSLRQTNTKHALVVLVTPEQINDSCIHALQGVFDKVVSVPALHTNSPGNLLLLGRPDLFATFTKLHLWNPAVLSYERIVFLDADTLVLHNVDHLFNYVADVSTVFAAAPDVGWPDCFNSGVFVTKPSVPLYDSLVEYANTHTSFDGGDQGLLNTFFSTWSCESLTNPRTARLPFTFNVTPSAFYSYLPAFKHYAENISIVHFIGEAKPWKMLRFYDGSLMLSGEISDGVRKLMDSWWSVFDFHSLYITLYGFKLDRDWSQYQTPNYSGVGFDNASSSSSVPHHTDGVFSIEPSLDTYCVSWDEKESRGALYTAKSSSRSPERGRFESLNFSQRNTSHSRSPEKKSPNTKHGHDHFNVQSAYYGKTHSPIKEHADSSSGYQRSVTIPTLEESTKADVTELGSRAAIVVRTKGHEETLKNDFASYRVQWNPRELRGGKSHTSPRTKTPKATLSPGSELGDGPILYPSDDTFPIAGDVSSSELSTSSEAVNVTMAQGTSGSNIQKQPQELQYDDEKIRDQHLVSSSVSSSSGHLETVSSYKMTSTTITKSTATTMTKNTVKSGSVSSVISLSASGSIVSGATDLSVPHLKDTPEDEPTNSVADLSDQKV</sequence>
<organism evidence="2 3">
    <name type="scientific">Batrachochytrium salamandrivorans</name>
    <dbReference type="NCBI Taxonomy" id="1357716"/>
    <lineage>
        <taxon>Eukaryota</taxon>
        <taxon>Fungi</taxon>
        <taxon>Fungi incertae sedis</taxon>
        <taxon>Chytridiomycota</taxon>
        <taxon>Chytridiomycota incertae sedis</taxon>
        <taxon>Chytridiomycetes</taxon>
        <taxon>Rhizophydiales</taxon>
        <taxon>Rhizophydiales incertae sedis</taxon>
        <taxon>Batrachochytrium</taxon>
    </lineage>
</organism>
<dbReference type="Proteomes" id="UP001648503">
    <property type="component" value="Unassembled WGS sequence"/>
</dbReference>
<dbReference type="InterPro" id="IPR050587">
    <property type="entry name" value="GNT1/Glycosyltrans_8"/>
</dbReference>
<dbReference type="CDD" id="cd02537">
    <property type="entry name" value="GT8_Glycogenin"/>
    <property type="match status" value="1"/>
</dbReference>
<dbReference type="SUPFAM" id="SSF53448">
    <property type="entry name" value="Nucleotide-diphospho-sugar transferases"/>
    <property type="match status" value="1"/>
</dbReference>
<evidence type="ECO:0000313" key="2">
    <source>
        <dbReference type="EMBL" id="KAH6600995.1"/>
    </source>
</evidence>
<dbReference type="InterPro" id="IPR029044">
    <property type="entry name" value="Nucleotide-diphossugar_trans"/>
</dbReference>
<proteinExistence type="predicted"/>
<accession>A0ABQ8FNA5</accession>
<keyword evidence="3" id="KW-1185">Reference proteome</keyword>
<reference evidence="2 3" key="1">
    <citation type="submission" date="2021-02" db="EMBL/GenBank/DDBJ databases">
        <title>Variation within the Batrachochytrium salamandrivorans European outbreak.</title>
        <authorList>
            <person name="Kelly M."/>
            <person name="Pasmans F."/>
            <person name="Shea T.P."/>
            <person name="Munoz J.F."/>
            <person name="Carranza S."/>
            <person name="Cuomo C.A."/>
            <person name="Martel A."/>
        </authorList>
    </citation>
    <scope>NUCLEOTIDE SEQUENCE [LARGE SCALE GENOMIC DNA]</scope>
    <source>
        <strain evidence="2 3">AMFP18/2</strain>
    </source>
</reference>
<feature type="compositionally biased region" description="Basic residues" evidence="1">
    <location>
        <begin position="461"/>
        <end position="471"/>
    </location>
</feature>
<gene>
    <name evidence="2" type="ORF">BASA50_001889</name>
</gene>
<protein>
    <submittedName>
        <fullName evidence="2">Uncharacterized protein</fullName>
    </submittedName>
</protein>
<dbReference type="InterPro" id="IPR002495">
    <property type="entry name" value="Glyco_trans_8"/>
</dbReference>
<feature type="region of interest" description="Disordered" evidence="1">
    <location>
        <begin position="603"/>
        <end position="632"/>
    </location>
</feature>
<dbReference type="Gene3D" id="3.90.550.10">
    <property type="entry name" value="Spore Coat Polysaccharide Biosynthesis Protein SpsA, Chain A"/>
    <property type="match status" value="1"/>
</dbReference>
<evidence type="ECO:0000313" key="3">
    <source>
        <dbReference type="Proteomes" id="UP001648503"/>
    </source>
</evidence>
<dbReference type="PANTHER" id="PTHR11183">
    <property type="entry name" value="GLYCOGENIN SUBFAMILY MEMBER"/>
    <property type="match status" value="1"/>
</dbReference>
<feature type="region of interest" description="Disordered" evidence="1">
    <location>
        <begin position="336"/>
        <end position="380"/>
    </location>
</feature>
<comment type="caution">
    <text evidence="2">The sequence shown here is derived from an EMBL/GenBank/DDBJ whole genome shotgun (WGS) entry which is preliminary data.</text>
</comment>
<feature type="region of interest" description="Disordered" evidence="1">
    <location>
        <begin position="457"/>
        <end position="509"/>
    </location>
</feature>
<name>A0ABQ8FNA5_9FUNG</name>
<evidence type="ECO:0000256" key="1">
    <source>
        <dbReference type="SAM" id="MobiDB-lite"/>
    </source>
</evidence>